<accession>A0A8T0FGJ1</accession>
<reference evidence="1" key="2">
    <citation type="submission" date="2020-06" db="EMBL/GenBank/DDBJ databases">
        <authorList>
            <person name="Sheffer M."/>
        </authorList>
    </citation>
    <scope>NUCLEOTIDE SEQUENCE</scope>
</reference>
<evidence type="ECO:0000313" key="2">
    <source>
        <dbReference type="Proteomes" id="UP000807504"/>
    </source>
</evidence>
<organism evidence="1 2">
    <name type="scientific">Argiope bruennichi</name>
    <name type="common">Wasp spider</name>
    <name type="synonym">Aranea bruennichi</name>
    <dbReference type="NCBI Taxonomy" id="94029"/>
    <lineage>
        <taxon>Eukaryota</taxon>
        <taxon>Metazoa</taxon>
        <taxon>Ecdysozoa</taxon>
        <taxon>Arthropoda</taxon>
        <taxon>Chelicerata</taxon>
        <taxon>Arachnida</taxon>
        <taxon>Araneae</taxon>
        <taxon>Araneomorphae</taxon>
        <taxon>Entelegynae</taxon>
        <taxon>Araneoidea</taxon>
        <taxon>Araneidae</taxon>
        <taxon>Argiope</taxon>
    </lineage>
</organism>
<dbReference type="Proteomes" id="UP000807504">
    <property type="component" value="Unassembled WGS sequence"/>
</dbReference>
<reference evidence="1" key="1">
    <citation type="journal article" date="2020" name="bioRxiv">
        <title>Chromosome-level reference genome of the European wasp spider Argiope bruennichi: a resource for studies on range expansion and evolutionary adaptation.</title>
        <authorList>
            <person name="Sheffer M.M."/>
            <person name="Hoppe A."/>
            <person name="Krehenwinkel H."/>
            <person name="Uhl G."/>
            <person name="Kuss A.W."/>
            <person name="Jensen L."/>
            <person name="Jensen C."/>
            <person name="Gillespie R.G."/>
            <person name="Hoff K.J."/>
            <person name="Prost S."/>
        </authorList>
    </citation>
    <scope>NUCLEOTIDE SEQUENCE</scope>
</reference>
<protein>
    <submittedName>
        <fullName evidence="1">Uncharacterized protein</fullName>
    </submittedName>
</protein>
<evidence type="ECO:0000313" key="1">
    <source>
        <dbReference type="EMBL" id="KAF8790091.1"/>
    </source>
</evidence>
<comment type="caution">
    <text evidence="1">The sequence shown here is derived from an EMBL/GenBank/DDBJ whole genome shotgun (WGS) entry which is preliminary data.</text>
</comment>
<dbReference type="AlphaFoldDB" id="A0A8T0FGJ1"/>
<proteinExistence type="predicted"/>
<dbReference type="EMBL" id="JABXBU010000011">
    <property type="protein sequence ID" value="KAF8790091.1"/>
    <property type="molecule type" value="Genomic_DNA"/>
</dbReference>
<gene>
    <name evidence="1" type="ORF">HNY73_005166</name>
</gene>
<sequence>MYPLSSLKAEHHGVSRLTYAFRSRRAPTPARAIGTKTTSFRFRLRTRRQAPKVCIIWPLFSAPGSELAVFRSCGQLAIASQFRRPAICLVVPVYRLLVLKPKSFLLSTQRTIQLSKSRDTFDIMRTPSIQIGLPAYFSPTPGR</sequence>
<keyword evidence="2" id="KW-1185">Reference proteome</keyword>
<name>A0A8T0FGJ1_ARGBR</name>